<reference evidence="1 2" key="1">
    <citation type="submission" date="2019-06" db="EMBL/GenBank/DDBJ databases">
        <title>Genomic insights into carbon and energy metabolism of Deferribacter autotrophicus revealed new metabolic traits in the phylum Deferribacteres.</title>
        <authorList>
            <person name="Slobodkin A.I."/>
            <person name="Slobodkina G.B."/>
            <person name="Allioux M."/>
            <person name="Alain K."/>
            <person name="Jebbar M."/>
            <person name="Shadrin V."/>
            <person name="Kublanov I.V."/>
            <person name="Toshchakov S.V."/>
            <person name="Bonch-Osmolovskaya E.A."/>
        </authorList>
    </citation>
    <scope>NUCLEOTIDE SEQUENCE [LARGE SCALE GENOMIC DNA]</scope>
    <source>
        <strain evidence="1 2">SL50</strain>
    </source>
</reference>
<dbReference type="EMBL" id="VFJB01000004">
    <property type="protein sequence ID" value="KAA0258648.1"/>
    <property type="molecule type" value="Genomic_DNA"/>
</dbReference>
<dbReference type="Proteomes" id="UP000322876">
    <property type="component" value="Unassembled WGS sequence"/>
</dbReference>
<gene>
    <name evidence="1" type="ORF">FHQ18_05690</name>
</gene>
<keyword evidence="2" id="KW-1185">Reference proteome</keyword>
<name>A0A5A8F430_9BACT</name>
<dbReference type="OrthoDB" id="9809141at2"/>
<accession>A0A5A8F430</accession>
<protein>
    <submittedName>
        <fullName evidence="1">Uncharacterized protein</fullName>
    </submittedName>
</protein>
<dbReference type="RefSeq" id="WP_149266200.1">
    <property type="nucleotide sequence ID" value="NZ_VFJB01000004.1"/>
</dbReference>
<proteinExistence type="predicted"/>
<sequence>MTIESGNIYNILRTYNRQVKFGKATDALSSKKSSSSSVDKVSLSPEAKKLMFITDILGEIGRDDVKKEDIEKYLKDVDFAKINSDDLEKLKKDILASFA</sequence>
<evidence type="ECO:0000313" key="1">
    <source>
        <dbReference type="EMBL" id="KAA0258648.1"/>
    </source>
</evidence>
<organism evidence="1 2">
    <name type="scientific">Deferribacter autotrophicus</name>
    <dbReference type="NCBI Taxonomy" id="500465"/>
    <lineage>
        <taxon>Bacteria</taxon>
        <taxon>Pseudomonadati</taxon>
        <taxon>Deferribacterota</taxon>
        <taxon>Deferribacteres</taxon>
        <taxon>Deferribacterales</taxon>
        <taxon>Deferribacteraceae</taxon>
        <taxon>Deferribacter</taxon>
    </lineage>
</organism>
<dbReference type="AlphaFoldDB" id="A0A5A8F430"/>
<comment type="caution">
    <text evidence="1">The sequence shown here is derived from an EMBL/GenBank/DDBJ whole genome shotgun (WGS) entry which is preliminary data.</text>
</comment>
<evidence type="ECO:0000313" key="2">
    <source>
        <dbReference type="Proteomes" id="UP000322876"/>
    </source>
</evidence>